<organism evidence="1 2">
    <name type="scientific">Desulfacinum hydrothermale DSM 13146</name>
    <dbReference type="NCBI Taxonomy" id="1121390"/>
    <lineage>
        <taxon>Bacteria</taxon>
        <taxon>Pseudomonadati</taxon>
        <taxon>Thermodesulfobacteriota</taxon>
        <taxon>Syntrophobacteria</taxon>
        <taxon>Syntrophobacterales</taxon>
        <taxon>Syntrophobacteraceae</taxon>
        <taxon>Desulfacinum</taxon>
    </lineage>
</organism>
<dbReference type="STRING" id="1121390.SAMN02746041_02804"/>
<evidence type="ECO:0000313" key="1">
    <source>
        <dbReference type="EMBL" id="SMC26901.1"/>
    </source>
</evidence>
<dbReference type="Proteomes" id="UP000192783">
    <property type="component" value="Unassembled WGS sequence"/>
</dbReference>
<accession>A0A1W1XTP7</accession>
<proteinExistence type="predicted"/>
<dbReference type="AlphaFoldDB" id="A0A1W1XTP7"/>
<reference evidence="1 2" key="1">
    <citation type="submission" date="2017-04" db="EMBL/GenBank/DDBJ databases">
        <authorList>
            <person name="Afonso C.L."/>
            <person name="Miller P.J."/>
            <person name="Scott M.A."/>
            <person name="Spackman E."/>
            <person name="Goraichik I."/>
            <person name="Dimitrov K.M."/>
            <person name="Suarez D.L."/>
            <person name="Swayne D.E."/>
        </authorList>
    </citation>
    <scope>NUCLEOTIDE SEQUENCE [LARGE SCALE GENOMIC DNA]</scope>
    <source>
        <strain evidence="1 2">DSM 13146</strain>
    </source>
</reference>
<keyword evidence="2" id="KW-1185">Reference proteome</keyword>
<name>A0A1W1XTP7_9BACT</name>
<gene>
    <name evidence="1" type="ORF">SAMN02746041_02804</name>
</gene>
<evidence type="ECO:0000313" key="2">
    <source>
        <dbReference type="Proteomes" id="UP000192783"/>
    </source>
</evidence>
<dbReference type="EMBL" id="FWXF01000019">
    <property type="protein sequence ID" value="SMC26901.1"/>
    <property type="molecule type" value="Genomic_DNA"/>
</dbReference>
<sequence>MANGGFIGRPAHFAPRCPWEAQNAHKVAAGVHLGFSHNGRRKSTAA</sequence>
<protein>
    <submittedName>
        <fullName evidence="1">Uncharacterized protein</fullName>
    </submittedName>
</protein>